<feature type="transmembrane region" description="Helical" evidence="1">
    <location>
        <begin position="21"/>
        <end position="44"/>
    </location>
</feature>
<name>A0A852SP88_9MICO</name>
<dbReference type="AlphaFoldDB" id="A0A852SP88"/>
<feature type="transmembrane region" description="Helical" evidence="1">
    <location>
        <begin position="50"/>
        <end position="71"/>
    </location>
</feature>
<evidence type="ECO:0000313" key="2">
    <source>
        <dbReference type="EMBL" id="NYD70615.1"/>
    </source>
</evidence>
<dbReference type="Proteomes" id="UP000549913">
    <property type="component" value="Unassembled WGS sequence"/>
</dbReference>
<comment type="caution">
    <text evidence="2">The sequence shown here is derived from an EMBL/GenBank/DDBJ whole genome shotgun (WGS) entry which is preliminary data.</text>
</comment>
<sequence length="75" mass="7827">MTPPSRARPTHPRTHPAVMAFRVAGIACVVLAIVAFAVGLAIFLTGYEVAFLLLIVALGVFVLGIGLLAAARRLS</sequence>
<dbReference type="EMBL" id="JACCBM010000001">
    <property type="protein sequence ID" value="NYD70615.1"/>
    <property type="molecule type" value="Genomic_DNA"/>
</dbReference>
<keyword evidence="1" id="KW-1133">Transmembrane helix</keyword>
<keyword evidence="3" id="KW-1185">Reference proteome</keyword>
<proteinExistence type="predicted"/>
<reference evidence="2 3" key="1">
    <citation type="submission" date="2020-07" db="EMBL/GenBank/DDBJ databases">
        <title>Sequencing the genomes of 1000 actinobacteria strains.</title>
        <authorList>
            <person name="Klenk H.-P."/>
        </authorList>
    </citation>
    <scope>NUCLEOTIDE SEQUENCE [LARGE SCALE GENOMIC DNA]</scope>
    <source>
        <strain evidence="2 3">DSM 26474</strain>
    </source>
</reference>
<accession>A0A852SP88</accession>
<protein>
    <submittedName>
        <fullName evidence="2">Uncharacterized protein</fullName>
    </submittedName>
</protein>
<keyword evidence="1" id="KW-0472">Membrane</keyword>
<dbReference type="RefSeq" id="WP_179547717.1">
    <property type="nucleotide sequence ID" value="NZ_BSEW01000001.1"/>
</dbReference>
<organism evidence="2 3">
    <name type="scientific">Herbiconiux flava</name>
    <dbReference type="NCBI Taxonomy" id="881268"/>
    <lineage>
        <taxon>Bacteria</taxon>
        <taxon>Bacillati</taxon>
        <taxon>Actinomycetota</taxon>
        <taxon>Actinomycetes</taxon>
        <taxon>Micrococcales</taxon>
        <taxon>Microbacteriaceae</taxon>
        <taxon>Herbiconiux</taxon>
    </lineage>
</organism>
<evidence type="ECO:0000256" key="1">
    <source>
        <dbReference type="SAM" id="Phobius"/>
    </source>
</evidence>
<evidence type="ECO:0000313" key="3">
    <source>
        <dbReference type="Proteomes" id="UP000549913"/>
    </source>
</evidence>
<gene>
    <name evidence="2" type="ORF">BJ984_001773</name>
</gene>
<keyword evidence="1" id="KW-0812">Transmembrane</keyword>